<evidence type="ECO:0000313" key="2">
    <source>
        <dbReference type="Proteomes" id="UP000712600"/>
    </source>
</evidence>
<name>A0A8S9Q4E6_BRACR</name>
<dbReference type="Proteomes" id="UP000712600">
    <property type="component" value="Unassembled WGS sequence"/>
</dbReference>
<dbReference type="AlphaFoldDB" id="A0A8S9Q4E6"/>
<comment type="caution">
    <text evidence="1">The sequence shown here is derived from an EMBL/GenBank/DDBJ whole genome shotgun (WGS) entry which is preliminary data.</text>
</comment>
<organism evidence="1 2">
    <name type="scientific">Brassica cretica</name>
    <name type="common">Mustard</name>
    <dbReference type="NCBI Taxonomy" id="69181"/>
    <lineage>
        <taxon>Eukaryota</taxon>
        <taxon>Viridiplantae</taxon>
        <taxon>Streptophyta</taxon>
        <taxon>Embryophyta</taxon>
        <taxon>Tracheophyta</taxon>
        <taxon>Spermatophyta</taxon>
        <taxon>Magnoliopsida</taxon>
        <taxon>eudicotyledons</taxon>
        <taxon>Gunneridae</taxon>
        <taxon>Pentapetalae</taxon>
        <taxon>rosids</taxon>
        <taxon>malvids</taxon>
        <taxon>Brassicales</taxon>
        <taxon>Brassicaceae</taxon>
        <taxon>Brassiceae</taxon>
        <taxon>Brassica</taxon>
    </lineage>
</organism>
<evidence type="ECO:0000313" key="1">
    <source>
        <dbReference type="EMBL" id="KAF3525512.1"/>
    </source>
</evidence>
<dbReference type="EMBL" id="QGKX02001347">
    <property type="protein sequence ID" value="KAF3525512.1"/>
    <property type="molecule type" value="Genomic_DNA"/>
</dbReference>
<accession>A0A8S9Q4E6</accession>
<protein>
    <submittedName>
        <fullName evidence="1">Uncharacterized protein</fullName>
    </submittedName>
</protein>
<proteinExistence type="predicted"/>
<sequence>MFAGQSLHAFHRKNLQLSSSTASRVKSLGMHPPRRGGFPARATAGRGGPSFVKNTNPCAPPGFPLRSIEELLQALARKNQPTLHPEKRDGTLWISIDDEVNEVPPEQQDKWWCDFVQKYYWDSDHHNLVKALWTKQLRRMISNNIGKGKTNNKKPNFVSDNNWKLMW</sequence>
<gene>
    <name evidence="1" type="ORF">F2Q69_00047550</name>
</gene>
<reference evidence="1" key="1">
    <citation type="submission" date="2019-12" db="EMBL/GenBank/DDBJ databases">
        <title>Genome sequencing and annotation of Brassica cretica.</title>
        <authorList>
            <person name="Studholme D.J."/>
            <person name="Sarris P."/>
        </authorList>
    </citation>
    <scope>NUCLEOTIDE SEQUENCE</scope>
    <source>
        <strain evidence="1">PFS-109/04</strain>
        <tissue evidence="1">Leaf</tissue>
    </source>
</reference>